<reference evidence="10" key="1">
    <citation type="submission" date="2024-03" db="EMBL/GenBank/DDBJ databases">
        <authorList>
            <consortium name="ELIXIR-Norway"/>
            <consortium name="Elixir Norway"/>
        </authorList>
    </citation>
    <scope>NUCLEOTIDE SEQUENCE</scope>
</reference>
<feature type="compositionally biased region" description="Acidic residues" evidence="9">
    <location>
        <begin position="313"/>
        <end position="322"/>
    </location>
</feature>
<keyword evidence="7 8" id="KW-0539">Nucleus</keyword>
<feature type="region of interest" description="Disordered" evidence="9">
    <location>
        <begin position="307"/>
        <end position="373"/>
    </location>
</feature>
<evidence type="ECO:0000256" key="4">
    <source>
        <dbReference type="ARBA" id="ARBA00022728"/>
    </source>
</evidence>
<comment type="subunit">
    <text evidence="8">Component of the spliceosome. Present in the activated B complex, the catalytically activated B* complex which catalyzes the branching, the catalytic step 1 C complex catalyzing the exon ligation, and the postcatalytic P complex containing the ligated exons (mRNA) and the excised lariat intron.</text>
</comment>
<dbReference type="Proteomes" id="UP001497522">
    <property type="component" value="Chromosome 3"/>
</dbReference>
<proteinExistence type="inferred from homology"/>
<comment type="similarity">
    <text evidence="8">Belongs to the CWC16 family. YJU2 subfamily.</text>
</comment>
<accession>A0ABP1BC79</accession>
<sequence>MDGRKKSLNKYYPPDFDPAKIPRRKQPKNQQIKPRMMLPMSIRCTTCGNYIYKGTKFNSRKEDCEGETYLGIPIFWFYFKCSRCSAELIMKTDPQNSDYIMESGASRNFEPWRATDKKNTEEMGDAMKALENRTIESKQEMDILAALDEMKSMRARHAMVGVDDMMQALRCTAEVKEKELTEADEAVLRSVVFQNSQNFVWRLDDDVLEDEYEVDIDSNEDSKGKESGLKSTDVGVRSTAQVVDTLVSHVPELRAKGLSETGLGSQGVTKPRVPVFAVKAKKVQSSEKVVQLTQVVQEMAQAKNPMGLLLDYSSDDDEEESPGESTRSGNISKRRKIEGPTGAAAAASREVMPQATNSIEDNVCGPEGNNESS</sequence>
<dbReference type="HAMAP" id="MF_03226">
    <property type="entry name" value="YJU2"/>
    <property type="match status" value="1"/>
</dbReference>
<name>A0ABP1BC79_9BRYO</name>
<keyword evidence="3 8" id="KW-0479">Metal-binding</keyword>
<dbReference type="PANTHER" id="PTHR12111:SF1">
    <property type="entry name" value="SPLICING FACTOR YJU2"/>
    <property type="match status" value="1"/>
</dbReference>
<dbReference type="PANTHER" id="PTHR12111">
    <property type="entry name" value="SPLICING FACTOR YJU2"/>
    <property type="match status" value="1"/>
</dbReference>
<feature type="binding site" evidence="8">
    <location>
        <position position="47"/>
    </location>
    <ligand>
        <name>Zn(2+)</name>
        <dbReference type="ChEBI" id="CHEBI:29105"/>
    </ligand>
</feature>
<keyword evidence="6" id="KW-0508">mRNA splicing</keyword>
<keyword evidence="11" id="KW-1185">Reference proteome</keyword>
<keyword evidence="5 8" id="KW-0862">Zinc</keyword>
<evidence type="ECO:0000256" key="2">
    <source>
        <dbReference type="ARBA" id="ARBA00022664"/>
    </source>
</evidence>
<dbReference type="EMBL" id="OZ023704">
    <property type="protein sequence ID" value="CAK9872873.1"/>
    <property type="molecule type" value="Genomic_DNA"/>
</dbReference>
<comment type="subcellular location">
    <subcellularLocation>
        <location evidence="1 8">Nucleus</location>
    </subcellularLocation>
</comment>
<organism evidence="10 11">
    <name type="scientific">Sphagnum jensenii</name>
    <dbReference type="NCBI Taxonomy" id="128206"/>
    <lineage>
        <taxon>Eukaryota</taxon>
        <taxon>Viridiplantae</taxon>
        <taxon>Streptophyta</taxon>
        <taxon>Embryophyta</taxon>
        <taxon>Bryophyta</taxon>
        <taxon>Sphagnophytina</taxon>
        <taxon>Sphagnopsida</taxon>
        <taxon>Sphagnales</taxon>
        <taxon>Sphagnaceae</taxon>
        <taxon>Sphagnum</taxon>
    </lineage>
</organism>
<dbReference type="Pfam" id="PF04502">
    <property type="entry name" value="Saf4_Yju2"/>
    <property type="match status" value="1"/>
</dbReference>
<feature type="binding site" evidence="8">
    <location>
        <position position="81"/>
    </location>
    <ligand>
        <name>Zn(2+)</name>
        <dbReference type="ChEBI" id="CHEBI:29105"/>
    </ligand>
</feature>
<feature type="region of interest" description="Disordered" evidence="9">
    <location>
        <begin position="1"/>
        <end position="31"/>
    </location>
</feature>
<evidence type="ECO:0000313" key="10">
    <source>
        <dbReference type="EMBL" id="CAK9872873.1"/>
    </source>
</evidence>
<evidence type="ECO:0000256" key="1">
    <source>
        <dbReference type="ARBA" id="ARBA00004123"/>
    </source>
</evidence>
<dbReference type="InterPro" id="IPR007590">
    <property type="entry name" value="Saf4/Yju2"/>
</dbReference>
<gene>
    <name evidence="10" type="ORF">CSSPJE1EN2_LOCUS15443</name>
</gene>
<evidence type="ECO:0000256" key="7">
    <source>
        <dbReference type="ARBA" id="ARBA00023242"/>
    </source>
</evidence>
<evidence type="ECO:0000256" key="6">
    <source>
        <dbReference type="ARBA" id="ARBA00023187"/>
    </source>
</evidence>
<dbReference type="InterPro" id="IPR043701">
    <property type="entry name" value="Yju2"/>
</dbReference>
<evidence type="ECO:0000256" key="3">
    <source>
        <dbReference type="ARBA" id="ARBA00022723"/>
    </source>
</evidence>
<evidence type="ECO:0000256" key="5">
    <source>
        <dbReference type="ARBA" id="ARBA00022833"/>
    </source>
</evidence>
<evidence type="ECO:0000313" key="11">
    <source>
        <dbReference type="Proteomes" id="UP001497522"/>
    </source>
</evidence>
<keyword evidence="4 8" id="KW-0747">Spliceosome</keyword>
<feature type="binding site" evidence="8">
    <location>
        <position position="44"/>
    </location>
    <ligand>
        <name>Zn(2+)</name>
        <dbReference type="ChEBI" id="CHEBI:29105"/>
    </ligand>
</feature>
<keyword evidence="2" id="KW-0507">mRNA processing</keyword>
<feature type="binding site" evidence="8">
    <location>
        <position position="84"/>
    </location>
    <ligand>
        <name>Zn(2+)</name>
        <dbReference type="ChEBI" id="CHEBI:29105"/>
    </ligand>
</feature>
<evidence type="ECO:0000256" key="9">
    <source>
        <dbReference type="SAM" id="MobiDB-lite"/>
    </source>
</evidence>
<protein>
    <recommendedName>
        <fullName evidence="8">Splicing factor YJU2</fullName>
    </recommendedName>
</protein>
<comment type="function">
    <text evidence="8">Part of the spliceosome which catalyzes two sequential transesterification reactions, first the excision of the non-coding intron from pre-mRNA and then the ligation of the coding exons to form the mature mRNA. Plays a role in stabilizing the structure of the spliceosome catalytic core and docking of the branch helix into the active site, producing 5'-exon and lariat intron-3'-intermediates.</text>
</comment>
<evidence type="ECO:0000256" key="8">
    <source>
        <dbReference type="HAMAP-Rule" id="MF_03226"/>
    </source>
</evidence>